<organism evidence="7 8">
    <name type="scientific">Nocardioides renjunii</name>
    <dbReference type="NCBI Taxonomy" id="3095075"/>
    <lineage>
        <taxon>Bacteria</taxon>
        <taxon>Bacillati</taxon>
        <taxon>Actinomycetota</taxon>
        <taxon>Actinomycetes</taxon>
        <taxon>Propionibacteriales</taxon>
        <taxon>Nocardioidaceae</taxon>
        <taxon>Nocardioides</taxon>
    </lineage>
</organism>
<evidence type="ECO:0000256" key="3">
    <source>
        <dbReference type="ARBA" id="ARBA00023235"/>
    </source>
</evidence>
<feature type="binding site" evidence="4">
    <location>
        <position position="121"/>
    </location>
    <ligand>
        <name>substrate</name>
    </ligand>
</feature>
<keyword evidence="8" id="KW-1185">Reference proteome</keyword>
<dbReference type="PIRSF" id="PIRSF001430">
    <property type="entry name" value="tRNA_psdUrid_synth"/>
    <property type="match status" value="1"/>
</dbReference>
<feature type="domain" description="Pseudouridine synthase I TruA alpha/beta" evidence="6">
    <location>
        <begin position="8"/>
        <end position="106"/>
    </location>
</feature>
<dbReference type="InterPro" id="IPR020097">
    <property type="entry name" value="PsdUridine_synth_TruA_a/b_dom"/>
</dbReference>
<dbReference type="EC" id="5.4.99.12" evidence="4"/>
<gene>
    <name evidence="4 7" type="primary">truA</name>
    <name evidence="7" type="ORF">SFC79_14350</name>
</gene>
<name>A0ABU5KDD3_9ACTN</name>
<feature type="active site" description="Nucleophile" evidence="4">
    <location>
        <position position="52"/>
    </location>
</feature>
<comment type="caution">
    <text evidence="7">The sequence shown here is derived from an EMBL/GenBank/DDBJ whole genome shotgun (WGS) entry which is preliminary data.</text>
</comment>
<dbReference type="Gene3D" id="3.30.70.660">
    <property type="entry name" value="Pseudouridine synthase I, catalytic domain, C-terminal subdomain"/>
    <property type="match status" value="1"/>
</dbReference>
<dbReference type="SUPFAM" id="SSF55120">
    <property type="entry name" value="Pseudouridine synthase"/>
    <property type="match status" value="1"/>
</dbReference>
<protein>
    <recommendedName>
        <fullName evidence="4">tRNA pseudouridine synthase A</fullName>
        <ecNumber evidence="4">5.4.99.12</ecNumber>
    </recommendedName>
    <alternativeName>
        <fullName evidence="4">tRNA pseudouridine(38-40) synthase</fullName>
    </alternativeName>
    <alternativeName>
        <fullName evidence="4">tRNA pseudouridylate synthase I</fullName>
    </alternativeName>
    <alternativeName>
        <fullName evidence="4">tRNA-uridine isomerase I</fullName>
    </alternativeName>
</protein>
<sequence>MRLRIDCAYDGTDFSGWAAQPGRRTVQATLEAALATALRLPELRVTVAGRTDAGVHARGQVTHVDVDREVVEASAGRSTDPPLEALARRVDGILPPDLRVRRVREAPVGFDARFSATWRRYAYRIADDRELADPLVRGHVLEWGRRLDVAAMNEASAPLVGLRDFAAFCKQREGATTVRTLLELGWSRDASGLVVGAVRADAFCHNMVRALVGSLVAVGEGRQPATWPAEVMAGRRRDAGVRVLHAHGLTLEEVGYPDDDELSAQAERARARREAIDA</sequence>
<evidence type="ECO:0000256" key="4">
    <source>
        <dbReference type="HAMAP-Rule" id="MF_00171"/>
    </source>
</evidence>
<dbReference type="EMBL" id="JAXQPW010000006">
    <property type="protein sequence ID" value="MDZ5662954.1"/>
    <property type="molecule type" value="Genomic_DNA"/>
</dbReference>
<evidence type="ECO:0000259" key="6">
    <source>
        <dbReference type="Pfam" id="PF01416"/>
    </source>
</evidence>
<dbReference type="Proteomes" id="UP001291999">
    <property type="component" value="Unassembled WGS sequence"/>
</dbReference>
<dbReference type="Pfam" id="PF01416">
    <property type="entry name" value="PseudoU_synth_1"/>
    <property type="match status" value="2"/>
</dbReference>
<comment type="similarity">
    <text evidence="1 4 5">Belongs to the tRNA pseudouridine synthase TruA family.</text>
</comment>
<dbReference type="CDD" id="cd02570">
    <property type="entry name" value="PseudoU_synth_EcTruA"/>
    <property type="match status" value="1"/>
</dbReference>
<dbReference type="RefSeq" id="WP_322424876.1">
    <property type="nucleotide sequence ID" value="NZ_JAXQPW010000006.1"/>
</dbReference>
<dbReference type="HAMAP" id="MF_00171">
    <property type="entry name" value="TruA"/>
    <property type="match status" value="1"/>
</dbReference>
<evidence type="ECO:0000256" key="1">
    <source>
        <dbReference type="ARBA" id="ARBA00009375"/>
    </source>
</evidence>
<dbReference type="InterPro" id="IPR020103">
    <property type="entry name" value="PsdUridine_synth_cat_dom_sf"/>
</dbReference>
<dbReference type="Gene3D" id="3.30.70.580">
    <property type="entry name" value="Pseudouridine synthase I, catalytic domain, N-terminal subdomain"/>
    <property type="match status" value="1"/>
</dbReference>
<dbReference type="GO" id="GO:0160147">
    <property type="term" value="F:tRNA pseudouridine(38-40) synthase activity"/>
    <property type="evidence" value="ECO:0007669"/>
    <property type="project" value="UniProtKB-EC"/>
</dbReference>
<comment type="catalytic activity">
    <reaction evidence="4 5">
        <text>uridine(38/39/40) in tRNA = pseudouridine(38/39/40) in tRNA</text>
        <dbReference type="Rhea" id="RHEA:22376"/>
        <dbReference type="Rhea" id="RHEA-COMP:10085"/>
        <dbReference type="Rhea" id="RHEA-COMP:10087"/>
        <dbReference type="ChEBI" id="CHEBI:65314"/>
        <dbReference type="ChEBI" id="CHEBI:65315"/>
        <dbReference type="EC" id="5.4.99.12"/>
    </reaction>
</comment>
<dbReference type="InterPro" id="IPR020095">
    <property type="entry name" value="PsdUridine_synth_TruA_C"/>
</dbReference>
<dbReference type="NCBIfam" id="TIGR00071">
    <property type="entry name" value="hisT_truA"/>
    <property type="match status" value="1"/>
</dbReference>
<comment type="subunit">
    <text evidence="4">Homodimer.</text>
</comment>
<evidence type="ECO:0000313" key="7">
    <source>
        <dbReference type="EMBL" id="MDZ5662954.1"/>
    </source>
</evidence>
<evidence type="ECO:0000256" key="2">
    <source>
        <dbReference type="ARBA" id="ARBA00022694"/>
    </source>
</evidence>
<dbReference type="PANTHER" id="PTHR11142">
    <property type="entry name" value="PSEUDOURIDYLATE SYNTHASE"/>
    <property type="match status" value="1"/>
</dbReference>
<evidence type="ECO:0000256" key="5">
    <source>
        <dbReference type="RuleBase" id="RU003792"/>
    </source>
</evidence>
<dbReference type="InterPro" id="IPR001406">
    <property type="entry name" value="PsdUridine_synth_TruA"/>
</dbReference>
<comment type="caution">
    <text evidence="4">Lacks conserved residue(s) required for the propagation of feature annotation.</text>
</comment>
<keyword evidence="2 4" id="KW-0819">tRNA processing</keyword>
<reference evidence="7 8" key="1">
    <citation type="submission" date="2023-11" db="EMBL/GenBank/DDBJ databases">
        <title>Novel species in genus Nocardioides.</title>
        <authorList>
            <person name="Zhou H."/>
        </authorList>
    </citation>
    <scope>NUCLEOTIDE SEQUENCE [LARGE SCALE GENOMIC DNA]</scope>
    <source>
        <strain evidence="7 8">S-58</strain>
    </source>
</reference>
<feature type="domain" description="Pseudouridine synthase I TruA alpha/beta" evidence="6">
    <location>
        <begin position="156"/>
        <end position="257"/>
    </location>
</feature>
<comment type="function">
    <text evidence="4">Formation of pseudouridine at positions 38, 39 and 40 in the anticodon stem and loop of transfer RNAs.</text>
</comment>
<accession>A0ABU5KDD3</accession>
<proteinExistence type="inferred from homology"/>
<dbReference type="InterPro" id="IPR020094">
    <property type="entry name" value="TruA/RsuA/RluB/E/F_N"/>
</dbReference>
<evidence type="ECO:0000313" key="8">
    <source>
        <dbReference type="Proteomes" id="UP001291999"/>
    </source>
</evidence>
<dbReference type="PANTHER" id="PTHR11142:SF0">
    <property type="entry name" value="TRNA PSEUDOURIDINE SYNTHASE-LIKE 1"/>
    <property type="match status" value="1"/>
</dbReference>
<keyword evidence="3 4" id="KW-0413">Isomerase</keyword>